<name>A0A562MYH7_9SPHI</name>
<evidence type="ECO:0000313" key="1">
    <source>
        <dbReference type="EMBL" id="TWI24972.1"/>
    </source>
</evidence>
<dbReference type="Gene3D" id="3.40.50.300">
    <property type="entry name" value="P-loop containing nucleotide triphosphate hydrolases"/>
    <property type="match status" value="1"/>
</dbReference>
<proteinExistence type="predicted"/>
<dbReference type="RefSeq" id="WP_208734092.1">
    <property type="nucleotide sequence ID" value="NZ_VLKR01000002.1"/>
</dbReference>
<comment type="caution">
    <text evidence="1">The sequence shown here is derived from an EMBL/GenBank/DDBJ whole genome shotgun (WGS) entry which is preliminary data.</text>
</comment>
<evidence type="ECO:0000313" key="2">
    <source>
        <dbReference type="Proteomes" id="UP000315908"/>
    </source>
</evidence>
<accession>A0A562MYH7</accession>
<dbReference type="EMBL" id="VLKR01000002">
    <property type="protein sequence ID" value="TWI24972.1"/>
    <property type="molecule type" value="Genomic_DNA"/>
</dbReference>
<organism evidence="1 2">
    <name type="scientific">Sphingobacterium siyangense</name>
    <dbReference type="NCBI Taxonomy" id="459529"/>
    <lineage>
        <taxon>Bacteria</taxon>
        <taxon>Pseudomonadati</taxon>
        <taxon>Bacteroidota</taxon>
        <taxon>Sphingobacteriia</taxon>
        <taxon>Sphingobacteriales</taxon>
        <taxon>Sphingobacteriaceae</taxon>
        <taxon>Sphingobacterium</taxon>
    </lineage>
</organism>
<reference evidence="1 2" key="1">
    <citation type="journal article" date="2015" name="Stand. Genomic Sci.">
        <title>Genomic Encyclopedia of Bacterial and Archaeal Type Strains, Phase III: the genomes of soil and plant-associated and newly described type strains.</title>
        <authorList>
            <person name="Whitman W.B."/>
            <person name="Woyke T."/>
            <person name="Klenk H.P."/>
            <person name="Zhou Y."/>
            <person name="Lilburn T.G."/>
            <person name="Beck B.J."/>
            <person name="De Vos P."/>
            <person name="Vandamme P."/>
            <person name="Eisen J.A."/>
            <person name="Garrity G."/>
            <person name="Hugenholtz P."/>
            <person name="Kyrpides N.C."/>
        </authorList>
    </citation>
    <scope>NUCLEOTIDE SEQUENCE [LARGE SCALE GENOMIC DNA]</scope>
    <source>
        <strain evidence="1 2">CGMCC 1.6855</strain>
    </source>
</reference>
<dbReference type="Proteomes" id="UP000315908">
    <property type="component" value="Unassembled WGS sequence"/>
</dbReference>
<dbReference type="SUPFAM" id="SSF52540">
    <property type="entry name" value="P-loop containing nucleoside triphosphate hydrolases"/>
    <property type="match status" value="1"/>
</dbReference>
<gene>
    <name evidence="1" type="ORF">IQ31_00562</name>
</gene>
<protein>
    <submittedName>
        <fullName evidence="1">Uncharacterized protein</fullName>
    </submittedName>
</protein>
<dbReference type="AlphaFoldDB" id="A0A562MYH7"/>
<dbReference type="InterPro" id="IPR027417">
    <property type="entry name" value="P-loop_NTPase"/>
</dbReference>
<sequence>MPRAKRLRVFAGPNGSGKSTLYKQISSQFNTGYFVNSDEIEQDISKAGFINLNRFGLKLTQEDLDQFLGRDQSIAYYGRPKSQDTLYLLLSVKI</sequence>